<feature type="transmembrane region" description="Helical" evidence="2">
    <location>
        <begin position="39"/>
        <end position="58"/>
    </location>
</feature>
<protein>
    <recommendedName>
        <fullName evidence="5">Major facilitator superfamily (MFS) profile domain-containing protein</fullName>
    </recommendedName>
</protein>
<feature type="non-terminal residue" evidence="3">
    <location>
        <position position="324"/>
    </location>
</feature>
<keyword evidence="2" id="KW-0812">Transmembrane</keyword>
<evidence type="ECO:0000256" key="2">
    <source>
        <dbReference type="SAM" id="Phobius"/>
    </source>
</evidence>
<proteinExistence type="predicted"/>
<keyword evidence="4" id="KW-1185">Reference proteome</keyword>
<feature type="transmembrane region" description="Helical" evidence="2">
    <location>
        <begin position="274"/>
        <end position="294"/>
    </location>
</feature>
<accession>A0ABN9R0U1</accession>
<dbReference type="PANTHER" id="PTHR23528:SF1">
    <property type="entry name" value="MAJOR FACILITATOR SUPERFAMILY (MFS) PROFILE DOMAIN-CONTAINING PROTEIN"/>
    <property type="match status" value="1"/>
</dbReference>
<evidence type="ECO:0000256" key="1">
    <source>
        <dbReference type="SAM" id="MobiDB-lite"/>
    </source>
</evidence>
<feature type="transmembrane region" description="Helical" evidence="2">
    <location>
        <begin position="145"/>
        <end position="168"/>
    </location>
</feature>
<evidence type="ECO:0000313" key="3">
    <source>
        <dbReference type="EMBL" id="CAK0811948.1"/>
    </source>
</evidence>
<feature type="non-terminal residue" evidence="3">
    <location>
        <position position="1"/>
    </location>
</feature>
<feature type="transmembrane region" description="Helical" evidence="2">
    <location>
        <begin position="250"/>
        <end position="268"/>
    </location>
</feature>
<reference evidence="3" key="1">
    <citation type="submission" date="2023-10" db="EMBL/GenBank/DDBJ databases">
        <authorList>
            <person name="Chen Y."/>
            <person name="Shah S."/>
            <person name="Dougan E. K."/>
            <person name="Thang M."/>
            <person name="Chan C."/>
        </authorList>
    </citation>
    <scope>NUCLEOTIDE SEQUENCE [LARGE SCALE GENOMIC DNA]</scope>
</reference>
<dbReference type="InterPro" id="IPR011701">
    <property type="entry name" value="MFS"/>
</dbReference>
<dbReference type="SUPFAM" id="SSF103473">
    <property type="entry name" value="MFS general substrate transporter"/>
    <property type="match status" value="1"/>
</dbReference>
<sequence length="324" mass="35277">RLSKWLSHHNRLSHSAVGHGTTVAVTPQAASSGRKETNMIFTSVFACMFVGFSVFSIGDFNKLWSVLTSMASPAAAAASKGGEKARKNDPKHGPLPEGSGTHKSASLLTIGGLTVYRFYTGFLSATWLPYLLAMEGAELWRDNQALFMGIAKLIYGMSILLTPLFGLLGDRIASKSHALGRRLFIRLGVAVAAVGILACHWAAPRGEFWAFGLGVLVWRIGEGLNDVTIEAICPEMLPPEQFEISSAIRASMFLVGGLMGYVMIAVFADLHYSWLYTGYLVMMFACAVPPLLLIQQDSPRITSRSSTMSRQSFWLSCVDAYVRP</sequence>
<evidence type="ECO:0000313" key="4">
    <source>
        <dbReference type="Proteomes" id="UP001189429"/>
    </source>
</evidence>
<gene>
    <name evidence="3" type="ORF">PCOR1329_LOCUS16391</name>
</gene>
<feature type="transmembrane region" description="Helical" evidence="2">
    <location>
        <begin position="183"/>
        <end position="203"/>
    </location>
</feature>
<name>A0ABN9R0U1_9DINO</name>
<evidence type="ECO:0008006" key="5">
    <source>
        <dbReference type="Google" id="ProtNLM"/>
    </source>
</evidence>
<dbReference type="Gene3D" id="1.20.1250.20">
    <property type="entry name" value="MFS general substrate transporter like domains"/>
    <property type="match status" value="1"/>
</dbReference>
<feature type="region of interest" description="Disordered" evidence="1">
    <location>
        <begin position="78"/>
        <end position="101"/>
    </location>
</feature>
<dbReference type="Pfam" id="PF07690">
    <property type="entry name" value="MFS_1"/>
    <property type="match status" value="1"/>
</dbReference>
<dbReference type="EMBL" id="CAUYUJ010005016">
    <property type="protein sequence ID" value="CAK0811948.1"/>
    <property type="molecule type" value="Genomic_DNA"/>
</dbReference>
<organism evidence="3 4">
    <name type="scientific">Prorocentrum cordatum</name>
    <dbReference type="NCBI Taxonomy" id="2364126"/>
    <lineage>
        <taxon>Eukaryota</taxon>
        <taxon>Sar</taxon>
        <taxon>Alveolata</taxon>
        <taxon>Dinophyceae</taxon>
        <taxon>Prorocentrales</taxon>
        <taxon>Prorocentraceae</taxon>
        <taxon>Prorocentrum</taxon>
    </lineage>
</organism>
<keyword evidence="2" id="KW-0472">Membrane</keyword>
<keyword evidence="2" id="KW-1133">Transmembrane helix</keyword>
<feature type="transmembrane region" description="Helical" evidence="2">
    <location>
        <begin position="116"/>
        <end position="133"/>
    </location>
</feature>
<comment type="caution">
    <text evidence="3">The sequence shown here is derived from an EMBL/GenBank/DDBJ whole genome shotgun (WGS) entry which is preliminary data.</text>
</comment>
<dbReference type="Proteomes" id="UP001189429">
    <property type="component" value="Unassembled WGS sequence"/>
</dbReference>
<dbReference type="InterPro" id="IPR036259">
    <property type="entry name" value="MFS_trans_sf"/>
</dbReference>
<feature type="compositionally biased region" description="Basic and acidic residues" evidence="1">
    <location>
        <begin position="81"/>
        <end position="94"/>
    </location>
</feature>
<dbReference type="PANTHER" id="PTHR23528">
    <property type="match status" value="1"/>
</dbReference>